<reference evidence="2" key="1">
    <citation type="journal article" date="2022" name="Toxins">
        <title>Genomic Analysis of Sphingopyxis sp. USTB-05 for Biodegrading Cyanobacterial Hepatotoxins.</title>
        <authorList>
            <person name="Liu C."/>
            <person name="Xu Q."/>
            <person name="Zhao Z."/>
            <person name="Zhang H."/>
            <person name="Liu X."/>
            <person name="Yin C."/>
            <person name="Liu Y."/>
            <person name="Yan H."/>
        </authorList>
    </citation>
    <scope>NUCLEOTIDE SEQUENCE</scope>
    <source>
        <strain evidence="2">NBD5</strain>
    </source>
</reference>
<keyword evidence="3" id="KW-1185">Reference proteome</keyword>
<evidence type="ECO:0000256" key="1">
    <source>
        <dbReference type="SAM" id="MobiDB-lite"/>
    </source>
</evidence>
<dbReference type="RefSeq" id="WP_252169032.1">
    <property type="nucleotide sequence ID" value="NZ_CP084932.1"/>
</dbReference>
<sequence length="333" mass="34375">MDSPSQRRPLLFGSSALVVLALLSGCTTFGGNVKGSFSCAAPDGICAPSSSIDDRALAMIAGEAGASEMPVAVPARRSSSRTTRTASTGQVVPAAPLDARRTQERVLRIVFQPYIDERGRLHEASAVHAVVQLGEWQQQALADTTSIPERNSQASVARPESLADAVERADLATIQTGGVDPNLPDPAAVAAARARRADPVKAIQDDVAARLAPKAGRTPAQSAMGVTKRRAETKSVESAVPPAQAGEPKPPASASVERPAPETKATPRLPTPTTAAAEALTRVKASPEFPAKAAQAESDARAAGQTGPVPQSNSKVQSTVRAPGFPAIVPEEN</sequence>
<name>A0ABY4XEA7_9SPHN</name>
<dbReference type="Proteomes" id="UP001056937">
    <property type="component" value="Plasmid p1"/>
</dbReference>
<evidence type="ECO:0000313" key="3">
    <source>
        <dbReference type="Proteomes" id="UP001056937"/>
    </source>
</evidence>
<gene>
    <name evidence="2" type="ORF">LHA26_19670</name>
</gene>
<dbReference type="EMBL" id="CP084932">
    <property type="protein sequence ID" value="USI75222.1"/>
    <property type="molecule type" value="Genomic_DNA"/>
</dbReference>
<keyword evidence="2" id="KW-0614">Plasmid</keyword>
<geneLocation type="plasmid" evidence="2 3">
    <name>p1</name>
</geneLocation>
<keyword evidence="2" id="KW-0449">Lipoprotein</keyword>
<proteinExistence type="predicted"/>
<accession>A0ABY4XEA7</accession>
<evidence type="ECO:0000313" key="2">
    <source>
        <dbReference type="EMBL" id="USI75222.1"/>
    </source>
</evidence>
<feature type="compositionally biased region" description="Polar residues" evidence="1">
    <location>
        <begin position="308"/>
        <end position="320"/>
    </location>
</feature>
<dbReference type="InterPro" id="IPR014118">
    <property type="entry name" value="T4SS_TraV"/>
</dbReference>
<dbReference type="PROSITE" id="PS51257">
    <property type="entry name" value="PROKAR_LIPOPROTEIN"/>
    <property type="match status" value="1"/>
</dbReference>
<protein>
    <submittedName>
        <fullName evidence="2">TraV family lipoprotein</fullName>
    </submittedName>
</protein>
<organism evidence="2 3">
    <name type="scientific">Sphingomonas morindae</name>
    <dbReference type="NCBI Taxonomy" id="1541170"/>
    <lineage>
        <taxon>Bacteria</taxon>
        <taxon>Pseudomonadati</taxon>
        <taxon>Pseudomonadota</taxon>
        <taxon>Alphaproteobacteria</taxon>
        <taxon>Sphingomonadales</taxon>
        <taxon>Sphingomonadaceae</taxon>
        <taxon>Sphingomonas</taxon>
    </lineage>
</organism>
<dbReference type="Pfam" id="PF09676">
    <property type="entry name" value="TraV"/>
    <property type="match status" value="1"/>
</dbReference>
<feature type="region of interest" description="Disordered" evidence="1">
    <location>
        <begin position="211"/>
        <end position="333"/>
    </location>
</feature>
<feature type="compositionally biased region" description="Low complexity" evidence="1">
    <location>
        <begin position="266"/>
        <end position="282"/>
    </location>
</feature>